<name>A0ABW3S018_9BACL</name>
<proteinExistence type="predicted"/>
<keyword evidence="2" id="KW-1185">Reference proteome</keyword>
<dbReference type="Pfam" id="PF07606">
    <property type="entry name" value="DUF1569"/>
    <property type="match status" value="1"/>
</dbReference>
<dbReference type="EMBL" id="JBHTLM010000012">
    <property type="protein sequence ID" value="MFD1177842.1"/>
    <property type="molecule type" value="Genomic_DNA"/>
</dbReference>
<evidence type="ECO:0000313" key="2">
    <source>
        <dbReference type="Proteomes" id="UP001597262"/>
    </source>
</evidence>
<dbReference type="InterPro" id="IPR011463">
    <property type="entry name" value="DUF1569"/>
</dbReference>
<dbReference type="RefSeq" id="WP_379320292.1">
    <property type="nucleotide sequence ID" value="NZ_JBHTLM010000012.1"/>
</dbReference>
<evidence type="ECO:0000313" key="1">
    <source>
        <dbReference type="EMBL" id="MFD1177842.1"/>
    </source>
</evidence>
<dbReference type="InterPro" id="IPR034660">
    <property type="entry name" value="DinB/YfiT-like"/>
</dbReference>
<reference evidence="2" key="1">
    <citation type="journal article" date="2019" name="Int. J. Syst. Evol. Microbiol.">
        <title>The Global Catalogue of Microorganisms (GCM) 10K type strain sequencing project: providing services to taxonomists for standard genome sequencing and annotation.</title>
        <authorList>
            <consortium name="The Broad Institute Genomics Platform"/>
            <consortium name="The Broad Institute Genome Sequencing Center for Infectious Disease"/>
            <person name="Wu L."/>
            <person name="Ma J."/>
        </authorList>
    </citation>
    <scope>NUCLEOTIDE SEQUENCE [LARGE SCALE GENOMIC DNA]</scope>
    <source>
        <strain evidence="2">CCUG 59189</strain>
    </source>
</reference>
<dbReference type="Proteomes" id="UP001597262">
    <property type="component" value="Unassembled WGS sequence"/>
</dbReference>
<dbReference type="Gene3D" id="1.20.120.450">
    <property type="entry name" value="dinb family like domain"/>
    <property type="match status" value="1"/>
</dbReference>
<accession>A0ABW3S018</accession>
<gene>
    <name evidence="1" type="ORF">ACFQ3W_16250</name>
</gene>
<comment type="caution">
    <text evidence="1">The sequence shown here is derived from an EMBL/GenBank/DDBJ whole genome shotgun (WGS) entry which is preliminary data.</text>
</comment>
<organism evidence="1 2">
    <name type="scientific">Paenibacillus puldeungensis</name>
    <dbReference type="NCBI Taxonomy" id="696536"/>
    <lineage>
        <taxon>Bacteria</taxon>
        <taxon>Bacillati</taxon>
        <taxon>Bacillota</taxon>
        <taxon>Bacilli</taxon>
        <taxon>Bacillales</taxon>
        <taxon>Paenibacillaceae</taxon>
        <taxon>Paenibacillus</taxon>
    </lineage>
</organism>
<sequence>MDNIFDECYANEIIGRIKQLRPDSQRNWGKMNVAQMLAHCSSFQDVAMGNSTSSRSWLGILIGKFVKPMFYNDKPLPKNMSTIPTIMIVDKKEFDKEKEILIQKIIVFQKNGPEKCTKIPHPFFGKLSPEEWGMGIYKHLDHHLKQFSI</sequence>
<protein>
    <submittedName>
        <fullName evidence="1">DUF1569 domain-containing protein</fullName>
    </submittedName>
</protein>